<proteinExistence type="predicted"/>
<sequence length="88" mass="10203">MNQLDIYLNRDDVKGHHQKKQLFKLVYIDEVIQGSFIITEFCNGEVKYYTQRTGEKPILNNTLPYNKDDSLHSSLSEHIHTLAIGVQP</sequence>
<reference evidence="1 2" key="1">
    <citation type="submission" date="2017-08" db="EMBL/GenBank/DDBJ databases">
        <title>Draft genome sequence of pheromone producing symbiont Morganella morganii, of the female New Zealand grass grub Costelytra giveni.</title>
        <authorList>
            <person name="Laugraud A."/>
            <person name="Young S.D."/>
            <person name="Hurst M.H."/>
        </authorList>
    </citation>
    <scope>NUCLEOTIDE SEQUENCE [LARGE SCALE GENOMIC DNA]</scope>
    <source>
        <strain evidence="1 2">MMsCG</strain>
    </source>
</reference>
<accession>A0A433ZSS8</accession>
<comment type="caution">
    <text evidence="1">The sequence shown here is derived from an EMBL/GenBank/DDBJ whole genome shotgun (WGS) entry which is preliminary data.</text>
</comment>
<dbReference type="EMBL" id="NRQY01000001">
    <property type="protein sequence ID" value="RUT65188.1"/>
    <property type="molecule type" value="Genomic_DNA"/>
</dbReference>
<evidence type="ECO:0000313" key="1">
    <source>
        <dbReference type="EMBL" id="RUT65188.1"/>
    </source>
</evidence>
<dbReference type="Proteomes" id="UP000286908">
    <property type="component" value="Unassembled WGS sequence"/>
</dbReference>
<name>A0A433ZSS8_MORMO</name>
<evidence type="ECO:0000313" key="2">
    <source>
        <dbReference type="Proteomes" id="UP000286908"/>
    </source>
</evidence>
<organism evidence="1 2">
    <name type="scientific">Morganella morganii</name>
    <name type="common">Proteus morganii</name>
    <dbReference type="NCBI Taxonomy" id="582"/>
    <lineage>
        <taxon>Bacteria</taxon>
        <taxon>Pseudomonadati</taxon>
        <taxon>Pseudomonadota</taxon>
        <taxon>Gammaproteobacteria</taxon>
        <taxon>Enterobacterales</taxon>
        <taxon>Morganellaceae</taxon>
        <taxon>Morganella</taxon>
    </lineage>
</organism>
<gene>
    <name evidence="1" type="ORF">CKG00_01275</name>
</gene>
<dbReference type="AlphaFoldDB" id="A0A433ZSS8"/>
<protein>
    <submittedName>
        <fullName evidence="1">Uncharacterized protein</fullName>
    </submittedName>
</protein>